<accession>A0A1N6FZG4</accession>
<dbReference type="Proteomes" id="UP000184699">
    <property type="component" value="Unassembled WGS sequence"/>
</dbReference>
<dbReference type="RefSeq" id="WP_074260387.1">
    <property type="nucleotide sequence ID" value="NZ_FSRJ01000003.1"/>
</dbReference>
<dbReference type="PROSITE" id="PS51257">
    <property type="entry name" value="PROKAR_LIPOPROTEIN"/>
    <property type="match status" value="1"/>
</dbReference>
<reference evidence="2" key="1">
    <citation type="submission" date="2016-11" db="EMBL/GenBank/DDBJ databases">
        <authorList>
            <person name="Varghese N."/>
            <person name="Submissions S."/>
        </authorList>
    </citation>
    <scope>NUCLEOTIDE SEQUENCE [LARGE SCALE GENOMIC DNA]</scope>
    <source>
        <strain evidence="2">DSM 8595</strain>
    </source>
</reference>
<organism evidence="1 2">
    <name type="scientific">Agromyces cerinus subsp. cerinus</name>
    <dbReference type="NCBI Taxonomy" id="232089"/>
    <lineage>
        <taxon>Bacteria</taxon>
        <taxon>Bacillati</taxon>
        <taxon>Actinomycetota</taxon>
        <taxon>Actinomycetes</taxon>
        <taxon>Micrococcales</taxon>
        <taxon>Microbacteriaceae</taxon>
        <taxon>Agromyces</taxon>
    </lineage>
</organism>
<dbReference type="EMBL" id="FSRJ01000003">
    <property type="protein sequence ID" value="SIO00695.1"/>
    <property type="molecule type" value="Genomic_DNA"/>
</dbReference>
<proteinExistence type="predicted"/>
<evidence type="ECO:0000313" key="2">
    <source>
        <dbReference type="Proteomes" id="UP000184699"/>
    </source>
</evidence>
<dbReference type="STRING" id="232089.SAMN05443544_2172"/>
<evidence type="ECO:0008006" key="3">
    <source>
        <dbReference type="Google" id="ProtNLM"/>
    </source>
</evidence>
<sequence>MREHRNRLILLVGACAVVVSFAACSSLPAERGRLERQLDEQAFAAAGEAGFISQSSGLEAPADGIAEYARRIGFQLPGTGVEPEQGSGWQSGSRDHADPFLLVGIEPYDDASWQEPVGALVLGSRLTEASVDGAPQRDYCVRLEFDRWGLVDGGASPVDCPSPLAAVVPPADARAVIPEQAESVAIAVLAASADASAEEIAAAIAAQLPQAPDGPPIAEVQVAREGDRIGLAMRDAHDCLLVRSEDGVVERLYVPDILLQPGELGCSGETALLPDEAFRSPH</sequence>
<dbReference type="AlphaFoldDB" id="A0A1N6FZG4"/>
<keyword evidence="2" id="KW-1185">Reference proteome</keyword>
<protein>
    <recommendedName>
        <fullName evidence="3">Lipoprotein</fullName>
    </recommendedName>
</protein>
<name>A0A1N6FZG4_9MICO</name>
<dbReference type="OrthoDB" id="4828690at2"/>
<evidence type="ECO:0000313" key="1">
    <source>
        <dbReference type="EMBL" id="SIO00695.1"/>
    </source>
</evidence>
<gene>
    <name evidence="1" type="ORF">SAMN05443544_2172</name>
</gene>